<dbReference type="Proteomes" id="UP001218218">
    <property type="component" value="Unassembled WGS sequence"/>
</dbReference>
<evidence type="ECO:0000256" key="1">
    <source>
        <dbReference type="SAM" id="MobiDB-lite"/>
    </source>
</evidence>
<proteinExistence type="predicted"/>
<dbReference type="EMBL" id="JARIHO010000005">
    <property type="protein sequence ID" value="KAJ7360928.1"/>
    <property type="molecule type" value="Genomic_DNA"/>
</dbReference>
<name>A0AAD7AJT6_9AGAR</name>
<keyword evidence="3" id="KW-1185">Reference proteome</keyword>
<organism evidence="2 3">
    <name type="scientific">Mycena albidolilacea</name>
    <dbReference type="NCBI Taxonomy" id="1033008"/>
    <lineage>
        <taxon>Eukaryota</taxon>
        <taxon>Fungi</taxon>
        <taxon>Dikarya</taxon>
        <taxon>Basidiomycota</taxon>
        <taxon>Agaricomycotina</taxon>
        <taxon>Agaricomycetes</taxon>
        <taxon>Agaricomycetidae</taxon>
        <taxon>Agaricales</taxon>
        <taxon>Marasmiineae</taxon>
        <taxon>Mycenaceae</taxon>
        <taxon>Mycena</taxon>
    </lineage>
</organism>
<feature type="compositionally biased region" description="Pro residues" evidence="1">
    <location>
        <begin position="259"/>
        <end position="277"/>
    </location>
</feature>
<feature type="region of interest" description="Disordered" evidence="1">
    <location>
        <begin position="244"/>
        <end position="280"/>
    </location>
</feature>
<protein>
    <submittedName>
        <fullName evidence="2">Uncharacterized protein</fullName>
    </submittedName>
</protein>
<accession>A0AAD7AJT6</accession>
<evidence type="ECO:0000313" key="3">
    <source>
        <dbReference type="Proteomes" id="UP001218218"/>
    </source>
</evidence>
<sequence length="313" mass="33887">MARQAIANLQQANVGTFDTADIATLNDAISSAGVNLQAEEESLQRSHQTLSYSSTFEDHSCTQPLHPAFDPAFPGMRMPTIGRNYKLQDLVTGMIDAAWHRTRRGQWDRMPGVYEGGGPADGEGEGWTGLGVAWGILVRSNVAKQLAALEKVERMEEERERERREQCEQATSTVLTAVLNSEDPPPQIPGDDNNMDLDPPERPPRKRAVSDEAGCRMAANAAVNHAAGTGCKYAWLAVGAHPQQQHQPGGFHVHGDAALPPPKPHPYNSGTPPPVPPDTGADPQMRITLRDTMFVVEKERGHGGGQGAARGWT</sequence>
<gene>
    <name evidence="2" type="ORF">DFH08DRAFT_951565</name>
</gene>
<feature type="region of interest" description="Disordered" evidence="1">
    <location>
        <begin position="179"/>
        <end position="212"/>
    </location>
</feature>
<reference evidence="2" key="1">
    <citation type="submission" date="2023-03" db="EMBL/GenBank/DDBJ databases">
        <title>Massive genome expansion in bonnet fungi (Mycena s.s.) driven by repeated elements and novel gene families across ecological guilds.</title>
        <authorList>
            <consortium name="Lawrence Berkeley National Laboratory"/>
            <person name="Harder C.B."/>
            <person name="Miyauchi S."/>
            <person name="Viragh M."/>
            <person name="Kuo A."/>
            <person name="Thoen E."/>
            <person name="Andreopoulos B."/>
            <person name="Lu D."/>
            <person name="Skrede I."/>
            <person name="Drula E."/>
            <person name="Henrissat B."/>
            <person name="Morin E."/>
            <person name="Kohler A."/>
            <person name="Barry K."/>
            <person name="LaButti K."/>
            <person name="Morin E."/>
            <person name="Salamov A."/>
            <person name="Lipzen A."/>
            <person name="Mereny Z."/>
            <person name="Hegedus B."/>
            <person name="Baldrian P."/>
            <person name="Stursova M."/>
            <person name="Weitz H."/>
            <person name="Taylor A."/>
            <person name="Grigoriev I.V."/>
            <person name="Nagy L.G."/>
            <person name="Martin F."/>
            <person name="Kauserud H."/>
        </authorList>
    </citation>
    <scope>NUCLEOTIDE SEQUENCE</scope>
    <source>
        <strain evidence="2">CBHHK002</strain>
    </source>
</reference>
<feature type="compositionally biased region" description="Basic and acidic residues" evidence="1">
    <location>
        <begin position="199"/>
        <end position="212"/>
    </location>
</feature>
<dbReference type="AlphaFoldDB" id="A0AAD7AJT6"/>
<comment type="caution">
    <text evidence="2">The sequence shown here is derived from an EMBL/GenBank/DDBJ whole genome shotgun (WGS) entry which is preliminary data.</text>
</comment>
<evidence type="ECO:0000313" key="2">
    <source>
        <dbReference type="EMBL" id="KAJ7360928.1"/>
    </source>
</evidence>